<keyword evidence="2" id="KW-1185">Reference proteome</keyword>
<reference evidence="1 2" key="1">
    <citation type="journal article" date="2020" name="IScience">
        <title>Genome Sequencing of the Endangered Kingdonia uniflora (Circaeasteraceae, Ranunculales) Reveals Potential Mechanisms of Evolutionary Specialization.</title>
        <authorList>
            <person name="Sun Y."/>
            <person name="Deng T."/>
            <person name="Zhang A."/>
            <person name="Moore M.J."/>
            <person name="Landis J.B."/>
            <person name="Lin N."/>
            <person name="Zhang H."/>
            <person name="Zhang X."/>
            <person name="Huang J."/>
            <person name="Zhang X."/>
            <person name="Sun H."/>
            <person name="Wang H."/>
        </authorList>
    </citation>
    <scope>NUCLEOTIDE SEQUENCE [LARGE SCALE GENOMIC DNA]</scope>
    <source>
        <strain evidence="1">TB1705</strain>
        <tissue evidence="1">Leaf</tissue>
    </source>
</reference>
<evidence type="ECO:0008006" key="3">
    <source>
        <dbReference type="Google" id="ProtNLM"/>
    </source>
</evidence>
<comment type="caution">
    <text evidence="1">The sequence shown here is derived from an EMBL/GenBank/DDBJ whole genome shotgun (WGS) entry which is preliminary data.</text>
</comment>
<evidence type="ECO:0000313" key="2">
    <source>
        <dbReference type="Proteomes" id="UP000541444"/>
    </source>
</evidence>
<protein>
    <recommendedName>
        <fullName evidence="3">Endonuclease/exonuclease/phosphatase domain-containing protein</fullName>
    </recommendedName>
</protein>
<evidence type="ECO:0000313" key="1">
    <source>
        <dbReference type="EMBL" id="KAF6144299.1"/>
    </source>
</evidence>
<dbReference type="SUPFAM" id="SSF56219">
    <property type="entry name" value="DNase I-like"/>
    <property type="match status" value="1"/>
</dbReference>
<dbReference type="OrthoDB" id="1930966at2759"/>
<accession>A0A7J7LP11</accession>
<name>A0A7J7LP11_9MAGN</name>
<dbReference type="InterPro" id="IPR036691">
    <property type="entry name" value="Endo/exonu/phosph_ase_sf"/>
</dbReference>
<dbReference type="PANTHER" id="PTHR33710">
    <property type="entry name" value="BNAC02G09200D PROTEIN"/>
    <property type="match status" value="1"/>
</dbReference>
<gene>
    <name evidence="1" type="ORF">GIB67_024526</name>
</gene>
<dbReference type="Gene3D" id="3.60.10.10">
    <property type="entry name" value="Endonuclease/exonuclease/phosphatase"/>
    <property type="match status" value="1"/>
</dbReference>
<dbReference type="Proteomes" id="UP000541444">
    <property type="component" value="Unassembled WGS sequence"/>
</dbReference>
<dbReference type="AlphaFoldDB" id="A0A7J7LP11"/>
<dbReference type="PANTHER" id="PTHR33710:SF13">
    <property type="entry name" value="ENDONUCLEASE_EXONUCLEASE_PHOSPHATASE FAMILY PROTEIN"/>
    <property type="match status" value="1"/>
</dbReference>
<proteinExistence type="predicted"/>
<organism evidence="1 2">
    <name type="scientific">Kingdonia uniflora</name>
    <dbReference type="NCBI Taxonomy" id="39325"/>
    <lineage>
        <taxon>Eukaryota</taxon>
        <taxon>Viridiplantae</taxon>
        <taxon>Streptophyta</taxon>
        <taxon>Embryophyta</taxon>
        <taxon>Tracheophyta</taxon>
        <taxon>Spermatophyta</taxon>
        <taxon>Magnoliopsida</taxon>
        <taxon>Ranunculales</taxon>
        <taxon>Circaeasteraceae</taxon>
        <taxon>Kingdonia</taxon>
    </lineage>
</organism>
<sequence>MYAPQIIFLAEPKIRLDSSIKLGLHNFNHAIISNDSDIRIGNLWCFWSTEVSSPSVISSSFQHLTVLCNGVIISTVHASVFKTIRRGLWKNLIDVSKLKLPWLVLGDFNIIRLQTEKFGGSGPTLSSIKEFSDCVDECELLESVTSRIKLTWCNGQSGGARISRRLDRALYNSQWASSFDGWKVKAMARENSDHLALVGGPNSIPKPMNISFHFLKCWIEIPGLNELVHSSWEKVQDGNPLIKLMKKLQRLKAEIKIWKKEAIGGLKAEISKCLADLVSLHSLIEF</sequence>
<dbReference type="EMBL" id="JACGCM010002131">
    <property type="protein sequence ID" value="KAF6144299.1"/>
    <property type="molecule type" value="Genomic_DNA"/>
</dbReference>